<dbReference type="GO" id="GO:0009873">
    <property type="term" value="P:ethylene-activated signaling pathway"/>
    <property type="evidence" value="ECO:0007669"/>
    <property type="project" value="UniProtKB-KW"/>
</dbReference>
<dbReference type="GO" id="GO:0005634">
    <property type="term" value="C:nucleus"/>
    <property type="evidence" value="ECO:0007669"/>
    <property type="project" value="UniProtKB-SubCell"/>
</dbReference>
<dbReference type="Proteomes" id="UP001415857">
    <property type="component" value="Unassembled WGS sequence"/>
</dbReference>
<evidence type="ECO:0000256" key="1">
    <source>
        <dbReference type="ARBA" id="ARBA00004123"/>
    </source>
</evidence>
<dbReference type="SMART" id="SM00380">
    <property type="entry name" value="AP2"/>
    <property type="match status" value="1"/>
</dbReference>
<dbReference type="FunFam" id="3.30.730.10:FF:000001">
    <property type="entry name" value="Ethylene-responsive transcription factor 2"/>
    <property type="match status" value="1"/>
</dbReference>
<dbReference type="CDD" id="cd00018">
    <property type="entry name" value="AP2"/>
    <property type="match status" value="1"/>
</dbReference>
<dbReference type="GO" id="GO:0003677">
    <property type="term" value="F:DNA binding"/>
    <property type="evidence" value="ECO:0007669"/>
    <property type="project" value="UniProtKB-KW"/>
</dbReference>
<dbReference type="EMBL" id="JBBPBK010000010">
    <property type="protein sequence ID" value="KAK9276549.1"/>
    <property type="molecule type" value="Genomic_DNA"/>
</dbReference>
<keyword evidence="3" id="KW-0805">Transcription regulation</keyword>
<dbReference type="PANTHER" id="PTHR31677">
    <property type="entry name" value="AP2 DOMAIN CLASS TRANSCRIPTION FACTOR"/>
    <property type="match status" value="1"/>
</dbReference>
<evidence type="ECO:0000313" key="8">
    <source>
        <dbReference type="EMBL" id="KAK9276549.1"/>
    </source>
</evidence>
<evidence type="ECO:0000256" key="6">
    <source>
        <dbReference type="ARBA" id="ARBA00023242"/>
    </source>
</evidence>
<keyword evidence="5" id="KW-0804">Transcription</keyword>
<evidence type="ECO:0000313" key="9">
    <source>
        <dbReference type="Proteomes" id="UP001415857"/>
    </source>
</evidence>
<keyword evidence="6" id="KW-0539">Nucleus</keyword>
<dbReference type="InterPro" id="IPR016177">
    <property type="entry name" value="DNA-bd_dom_sf"/>
</dbReference>
<organism evidence="8 9">
    <name type="scientific">Liquidambar formosana</name>
    <name type="common">Formosan gum</name>
    <dbReference type="NCBI Taxonomy" id="63359"/>
    <lineage>
        <taxon>Eukaryota</taxon>
        <taxon>Viridiplantae</taxon>
        <taxon>Streptophyta</taxon>
        <taxon>Embryophyta</taxon>
        <taxon>Tracheophyta</taxon>
        <taxon>Spermatophyta</taxon>
        <taxon>Magnoliopsida</taxon>
        <taxon>eudicotyledons</taxon>
        <taxon>Gunneridae</taxon>
        <taxon>Pentapetalae</taxon>
        <taxon>Saxifragales</taxon>
        <taxon>Altingiaceae</taxon>
        <taxon>Liquidambar</taxon>
    </lineage>
</organism>
<comment type="caution">
    <text evidence="8">The sequence shown here is derived from an EMBL/GenBank/DDBJ whole genome shotgun (WGS) entry which is preliminary data.</text>
</comment>
<evidence type="ECO:0000256" key="2">
    <source>
        <dbReference type="ARBA" id="ARBA00022745"/>
    </source>
</evidence>
<accession>A0AAP0WR13</accession>
<dbReference type="InterPro" id="IPR036955">
    <property type="entry name" value="AP2/ERF_dom_sf"/>
</dbReference>
<name>A0AAP0WR13_LIQFO</name>
<reference evidence="8 9" key="1">
    <citation type="journal article" date="2024" name="Plant J.">
        <title>Genome sequences and population genomics reveal climatic adaptation and genomic divergence between two closely related sweetgum species.</title>
        <authorList>
            <person name="Xu W.Q."/>
            <person name="Ren C.Q."/>
            <person name="Zhang X.Y."/>
            <person name="Comes H.P."/>
            <person name="Liu X.H."/>
            <person name="Li Y.G."/>
            <person name="Kettle C.J."/>
            <person name="Jalonen R."/>
            <person name="Gaisberger H."/>
            <person name="Ma Y.Z."/>
            <person name="Qiu Y.X."/>
        </authorList>
    </citation>
    <scope>NUCLEOTIDE SEQUENCE [LARGE SCALE GENOMIC DNA]</scope>
    <source>
        <strain evidence="8">Hangzhou</strain>
    </source>
</reference>
<dbReference type="Gene3D" id="3.30.730.10">
    <property type="entry name" value="AP2/ERF domain"/>
    <property type="match status" value="1"/>
</dbReference>
<dbReference type="AlphaFoldDB" id="A0AAP0WR13"/>
<dbReference type="SUPFAM" id="SSF54171">
    <property type="entry name" value="DNA-binding domain"/>
    <property type="match status" value="1"/>
</dbReference>
<evidence type="ECO:0000256" key="3">
    <source>
        <dbReference type="ARBA" id="ARBA00023015"/>
    </source>
</evidence>
<evidence type="ECO:0000256" key="4">
    <source>
        <dbReference type="ARBA" id="ARBA00023125"/>
    </source>
</evidence>
<dbReference type="PANTHER" id="PTHR31677:SF146">
    <property type="entry name" value="ETHYLENE-RESPONSIVE TRANSCRIPTION FACTOR ESR2"/>
    <property type="match status" value="1"/>
</dbReference>
<dbReference type="InterPro" id="IPR001471">
    <property type="entry name" value="AP2/ERF_dom"/>
</dbReference>
<dbReference type="PRINTS" id="PR00367">
    <property type="entry name" value="ETHRSPELEMNT"/>
</dbReference>
<feature type="domain" description="AP2/ERF" evidence="7">
    <location>
        <begin position="54"/>
        <end position="111"/>
    </location>
</feature>
<dbReference type="Pfam" id="PF00847">
    <property type="entry name" value="AP2"/>
    <property type="match status" value="1"/>
</dbReference>
<comment type="subcellular location">
    <subcellularLocation>
        <location evidence="1">Nucleus</location>
    </subcellularLocation>
</comment>
<keyword evidence="2" id="KW-0936">Ethylene signaling pathway</keyword>
<evidence type="ECO:0000256" key="5">
    <source>
        <dbReference type="ARBA" id="ARBA00023163"/>
    </source>
</evidence>
<dbReference type="GO" id="GO:0003700">
    <property type="term" value="F:DNA-binding transcription factor activity"/>
    <property type="evidence" value="ECO:0007669"/>
    <property type="project" value="InterPro"/>
</dbReference>
<keyword evidence="4" id="KW-0238">DNA-binding</keyword>
<gene>
    <name evidence="8" type="ORF">L1049_006083</name>
</gene>
<dbReference type="PROSITE" id="PS51032">
    <property type="entry name" value="AP2_ERF"/>
    <property type="match status" value="1"/>
</dbReference>
<proteinExistence type="predicted"/>
<keyword evidence="9" id="KW-1185">Reference proteome</keyword>
<evidence type="ECO:0000259" key="7">
    <source>
        <dbReference type="PROSITE" id="PS51032"/>
    </source>
</evidence>
<sequence length="413" mass="45509">MRRLNGGLTQTPESDPDNHKKCNITTATAAAAAGTLSTNKRCLKDSGGAGGSMRYRGVRRRPWGRYAAEIRDPQSKERRWLGTFDTAEEAACAYDCAARAMRGVKARTNFVYPTSPPQAPTDHLIPPFTFSKQSQAYVRDPHHPPARQFTQSCNWSSFSNPTHQGDFSESAPQRNTPLNMLLLRDFVLSSTTPPAYDQNTPYINGSSSSYSTPCGFSGCSLMDPSSNTSTLRASQPSSYVSNTFTGSSMNMPVVEGHQAYNNGESSKTTTQSDDMEFFPSEPSDSGLLEEIIHGYFPKPTWKTHDQYPSESSNYKREKVVVAPVVSNMAGNRIQSMDELRRGIENDHLSLYFDYQGGIPQQFANFNGGTATQGMVPFCNEPPENLPVLPESLMDDVLKNPELLSMFAAKLQNA</sequence>
<protein>
    <recommendedName>
        <fullName evidence="7">AP2/ERF domain-containing protein</fullName>
    </recommendedName>
</protein>